<evidence type="ECO:0000256" key="6">
    <source>
        <dbReference type="ARBA" id="ARBA00022692"/>
    </source>
</evidence>
<evidence type="ECO:0000256" key="2">
    <source>
        <dbReference type="ARBA" id="ARBA00010621"/>
    </source>
</evidence>
<feature type="transmembrane region" description="Helical" evidence="14">
    <location>
        <begin position="40"/>
        <end position="59"/>
    </location>
</feature>
<name>A0ABQ6HDV7_9GAMM</name>
<evidence type="ECO:0000256" key="10">
    <source>
        <dbReference type="ARBA" id="ARBA00023251"/>
    </source>
</evidence>
<evidence type="ECO:0000256" key="8">
    <source>
        <dbReference type="ARBA" id="ARBA00022989"/>
    </source>
</evidence>
<evidence type="ECO:0000313" key="15">
    <source>
        <dbReference type="EMBL" id="GLX85734.1"/>
    </source>
</evidence>
<comment type="function">
    <text evidence="14">Catalyzes the dephosphorylation of undecaprenyl diphosphate (UPP). Confers resistance to bacitracin.</text>
</comment>
<evidence type="ECO:0000313" key="16">
    <source>
        <dbReference type="Proteomes" id="UP001157134"/>
    </source>
</evidence>
<dbReference type="EC" id="3.6.1.27" evidence="3 14"/>
<keyword evidence="6 14" id="KW-0812">Transmembrane</keyword>
<comment type="caution">
    <text evidence="15">The sequence shown here is derived from an EMBL/GenBank/DDBJ whole genome shotgun (WGS) entry which is preliminary data.</text>
</comment>
<feature type="transmembrane region" description="Helical" evidence="14">
    <location>
        <begin position="94"/>
        <end position="111"/>
    </location>
</feature>
<keyword evidence="14" id="KW-0961">Cell wall biogenesis/degradation</keyword>
<evidence type="ECO:0000256" key="11">
    <source>
        <dbReference type="ARBA" id="ARBA00032707"/>
    </source>
</evidence>
<evidence type="ECO:0000256" key="14">
    <source>
        <dbReference type="HAMAP-Rule" id="MF_01006"/>
    </source>
</evidence>
<evidence type="ECO:0000256" key="5">
    <source>
        <dbReference type="ARBA" id="ARBA00022475"/>
    </source>
</evidence>
<evidence type="ECO:0000256" key="12">
    <source>
        <dbReference type="ARBA" id="ARBA00032932"/>
    </source>
</evidence>
<dbReference type="EMBL" id="BSSV01000004">
    <property type="protein sequence ID" value="GLX85734.1"/>
    <property type="molecule type" value="Genomic_DNA"/>
</dbReference>
<keyword evidence="14" id="KW-0133">Cell shape</keyword>
<comment type="similarity">
    <text evidence="2 14">Belongs to the UppP family.</text>
</comment>
<keyword evidence="16" id="KW-1185">Reference proteome</keyword>
<gene>
    <name evidence="14 15" type="primary">uppP</name>
    <name evidence="15" type="ORF">tloyanaT_19860</name>
</gene>
<proteinExistence type="inferred from homology"/>
<feature type="transmembrane region" description="Helical" evidence="14">
    <location>
        <begin position="226"/>
        <end position="247"/>
    </location>
</feature>
<feature type="transmembrane region" description="Helical" evidence="14">
    <location>
        <begin position="123"/>
        <end position="142"/>
    </location>
</feature>
<dbReference type="Pfam" id="PF02673">
    <property type="entry name" value="BacA"/>
    <property type="match status" value="1"/>
</dbReference>
<keyword evidence="10 14" id="KW-0046">Antibiotic resistance</keyword>
<evidence type="ECO:0000256" key="9">
    <source>
        <dbReference type="ARBA" id="ARBA00023136"/>
    </source>
</evidence>
<dbReference type="PANTHER" id="PTHR30622:SF4">
    <property type="entry name" value="UNDECAPRENYL-DIPHOSPHATASE"/>
    <property type="match status" value="1"/>
</dbReference>
<feature type="transmembrane region" description="Helical" evidence="14">
    <location>
        <begin position="193"/>
        <end position="214"/>
    </location>
</feature>
<feature type="transmembrane region" description="Helical" evidence="14">
    <location>
        <begin position="253"/>
        <end position="274"/>
    </location>
</feature>
<keyword evidence="5 14" id="KW-1003">Cell membrane</keyword>
<keyword evidence="8 14" id="KW-1133">Transmembrane helix</keyword>
<dbReference type="NCBIfam" id="TIGR00753">
    <property type="entry name" value="undec_PP_bacA"/>
    <property type="match status" value="1"/>
</dbReference>
<dbReference type="Proteomes" id="UP001157134">
    <property type="component" value="Unassembled WGS sequence"/>
</dbReference>
<feature type="transmembrane region" description="Helical" evidence="14">
    <location>
        <begin position="154"/>
        <end position="173"/>
    </location>
</feature>
<reference evidence="15 16" key="1">
    <citation type="submission" date="2023-03" db="EMBL/GenBank/DDBJ databases">
        <title>Thalassotalea loyana LMG 22536T draft genome sequence.</title>
        <authorList>
            <person name="Sawabe T."/>
        </authorList>
    </citation>
    <scope>NUCLEOTIDE SEQUENCE [LARGE SCALE GENOMIC DNA]</scope>
    <source>
        <strain evidence="15 16">LMG 22536</strain>
    </source>
</reference>
<evidence type="ECO:0000256" key="1">
    <source>
        <dbReference type="ARBA" id="ARBA00004651"/>
    </source>
</evidence>
<keyword evidence="7 14" id="KW-0378">Hydrolase</keyword>
<sequence length="275" mass="29999">MTTLEVFLLALIQGLTEFLPISSSAHLILPSQILGWIDQGMGFDVAVHVGSLVAVCLYFRKEIRDILVAWYATLTPNKEDDALLTAEEKLNGRLAWWILFATIPAGAFGYLGADFIDANLRSALVIAITTIVFGLLLGFVDIKAKQNVPLEAFTFKKAMIIGFAQALAIIPGTSRSGITMTAGLMLGLSRENAARFSFLMSIPAIAMAGGYMTLKLITGNEVVDWSAMGMGAIVAFISAYACIHYFLILVNKIGMMPFVIYRLILGVVLLWFVYQ</sequence>
<protein>
    <recommendedName>
        <fullName evidence="4 14">Undecaprenyl-diphosphatase</fullName>
        <ecNumber evidence="3 14">3.6.1.27</ecNumber>
    </recommendedName>
    <alternativeName>
        <fullName evidence="12 14">Bacitracin resistance protein</fullName>
    </alternativeName>
    <alternativeName>
        <fullName evidence="11 14">Undecaprenyl pyrophosphate phosphatase</fullName>
    </alternativeName>
</protein>
<organism evidence="15 16">
    <name type="scientific">Thalassotalea loyana</name>
    <dbReference type="NCBI Taxonomy" id="280483"/>
    <lineage>
        <taxon>Bacteria</taxon>
        <taxon>Pseudomonadati</taxon>
        <taxon>Pseudomonadota</taxon>
        <taxon>Gammaproteobacteria</taxon>
        <taxon>Alteromonadales</taxon>
        <taxon>Colwelliaceae</taxon>
        <taxon>Thalassotalea</taxon>
    </lineage>
</organism>
<dbReference type="HAMAP" id="MF_01006">
    <property type="entry name" value="Undec_diphosphatase"/>
    <property type="match status" value="1"/>
</dbReference>
<dbReference type="InterPro" id="IPR003824">
    <property type="entry name" value="UppP"/>
</dbReference>
<evidence type="ECO:0000256" key="13">
    <source>
        <dbReference type="ARBA" id="ARBA00047594"/>
    </source>
</evidence>
<keyword evidence="9 14" id="KW-0472">Membrane</keyword>
<comment type="catalytic activity">
    <reaction evidence="13 14">
        <text>di-trans,octa-cis-undecaprenyl diphosphate + H2O = di-trans,octa-cis-undecaprenyl phosphate + phosphate + H(+)</text>
        <dbReference type="Rhea" id="RHEA:28094"/>
        <dbReference type="ChEBI" id="CHEBI:15377"/>
        <dbReference type="ChEBI" id="CHEBI:15378"/>
        <dbReference type="ChEBI" id="CHEBI:43474"/>
        <dbReference type="ChEBI" id="CHEBI:58405"/>
        <dbReference type="ChEBI" id="CHEBI:60392"/>
        <dbReference type="EC" id="3.6.1.27"/>
    </reaction>
</comment>
<comment type="subcellular location">
    <subcellularLocation>
        <location evidence="1 14">Cell membrane</location>
        <topology evidence="1 14">Multi-pass membrane protein</topology>
    </subcellularLocation>
</comment>
<evidence type="ECO:0000256" key="4">
    <source>
        <dbReference type="ARBA" id="ARBA00021581"/>
    </source>
</evidence>
<evidence type="ECO:0000256" key="3">
    <source>
        <dbReference type="ARBA" id="ARBA00012374"/>
    </source>
</evidence>
<dbReference type="RefSeq" id="WP_284298136.1">
    <property type="nucleotide sequence ID" value="NZ_BSSV01000004.1"/>
</dbReference>
<dbReference type="PANTHER" id="PTHR30622">
    <property type="entry name" value="UNDECAPRENYL-DIPHOSPHATASE"/>
    <property type="match status" value="1"/>
</dbReference>
<comment type="miscellaneous">
    <text evidence="14">Bacitracin is thought to be involved in the inhibition of peptidoglycan synthesis by sequestering undecaprenyl diphosphate, thereby reducing the pool of lipid carrier available.</text>
</comment>
<accession>A0ABQ6HDV7</accession>
<keyword evidence="14" id="KW-0573">Peptidoglycan synthesis</keyword>
<evidence type="ECO:0000256" key="7">
    <source>
        <dbReference type="ARBA" id="ARBA00022801"/>
    </source>
</evidence>
<dbReference type="NCBIfam" id="NF001393">
    <property type="entry name" value="PRK00281.2-4"/>
    <property type="match status" value="1"/>
</dbReference>